<evidence type="ECO:0000256" key="3">
    <source>
        <dbReference type="ARBA" id="ARBA00023163"/>
    </source>
</evidence>
<keyword evidence="1" id="KW-0805">Transcription regulation</keyword>
<dbReference type="InterPro" id="IPR018060">
    <property type="entry name" value="HTH_AraC"/>
</dbReference>
<keyword evidence="6" id="KW-1185">Reference proteome</keyword>
<evidence type="ECO:0000313" key="6">
    <source>
        <dbReference type="Proteomes" id="UP000198386"/>
    </source>
</evidence>
<dbReference type="InterPro" id="IPR035418">
    <property type="entry name" value="AraC-bd_2"/>
</dbReference>
<dbReference type="InterPro" id="IPR050204">
    <property type="entry name" value="AraC_XylS_family_regulators"/>
</dbReference>
<dbReference type="AlphaFoldDB" id="A0A239FB19"/>
<evidence type="ECO:0000313" key="5">
    <source>
        <dbReference type="EMBL" id="SNS54230.1"/>
    </source>
</evidence>
<name>A0A239FB19_9ACTN</name>
<reference evidence="6" key="1">
    <citation type="submission" date="2017-06" db="EMBL/GenBank/DDBJ databases">
        <authorList>
            <person name="Varghese N."/>
            <person name="Submissions S."/>
        </authorList>
    </citation>
    <scope>NUCLEOTIDE SEQUENCE [LARGE SCALE GENOMIC DNA]</scope>
    <source>
        <strain evidence="6">DSM 45423</strain>
    </source>
</reference>
<sequence>MSTRSGPERAGPGPGPVTVTTDSVRPAEAFAFWQDLICDTFVQLSASPTTELPFRGRISHGVVGDVELTTVRAGGQHVRRTPRLIARTREEFVLTSIQLAGQGVIAQDGREARLTPGAMAFYDSTRPYTLHFDGAFEQLVVQVPRRVLPACTLAGATAVTLGADSTARLVADFLRGLARQQATDPAGVAALAPHAVALLTSALALASGPPAPSPAALDRERVMAHLAAHHTDPRLSADAVAEACHLSRRTLFRLFEIEPEGLGDVLRRLRVTSAQRLLRAQPALPLTTVAARCGFAGDASFHRAFRTVTGTTPAAYRRAAGERA</sequence>
<dbReference type="Proteomes" id="UP000198386">
    <property type="component" value="Unassembled WGS sequence"/>
</dbReference>
<dbReference type="PROSITE" id="PS00041">
    <property type="entry name" value="HTH_ARAC_FAMILY_1"/>
    <property type="match status" value="1"/>
</dbReference>
<dbReference type="Gene3D" id="1.10.10.60">
    <property type="entry name" value="Homeodomain-like"/>
    <property type="match status" value="1"/>
</dbReference>
<organism evidence="5 6">
    <name type="scientific">Geodermatophilus saharensis</name>
    <dbReference type="NCBI Taxonomy" id="1137994"/>
    <lineage>
        <taxon>Bacteria</taxon>
        <taxon>Bacillati</taxon>
        <taxon>Actinomycetota</taxon>
        <taxon>Actinomycetes</taxon>
        <taxon>Geodermatophilales</taxon>
        <taxon>Geodermatophilaceae</taxon>
        <taxon>Geodermatophilus</taxon>
    </lineage>
</organism>
<dbReference type="EMBL" id="FZOH01000005">
    <property type="protein sequence ID" value="SNS54230.1"/>
    <property type="molecule type" value="Genomic_DNA"/>
</dbReference>
<dbReference type="PANTHER" id="PTHR46796:SF6">
    <property type="entry name" value="ARAC SUBFAMILY"/>
    <property type="match status" value="1"/>
</dbReference>
<accession>A0A239FB19</accession>
<dbReference type="GO" id="GO:0003700">
    <property type="term" value="F:DNA-binding transcription factor activity"/>
    <property type="evidence" value="ECO:0007669"/>
    <property type="project" value="InterPro"/>
</dbReference>
<gene>
    <name evidence="5" type="ORF">SAMN04488107_2941</name>
</gene>
<feature type="domain" description="HTH araC/xylS-type" evidence="4">
    <location>
        <begin position="220"/>
        <end position="319"/>
    </location>
</feature>
<protein>
    <submittedName>
        <fullName evidence="5">Transcriptional regulator, AraC family</fullName>
    </submittedName>
</protein>
<dbReference type="SUPFAM" id="SSF46689">
    <property type="entry name" value="Homeodomain-like"/>
    <property type="match status" value="1"/>
</dbReference>
<keyword evidence="3" id="KW-0804">Transcription</keyword>
<dbReference type="Pfam" id="PF14525">
    <property type="entry name" value="AraC_binding_2"/>
    <property type="match status" value="1"/>
</dbReference>
<dbReference type="PANTHER" id="PTHR46796">
    <property type="entry name" value="HTH-TYPE TRANSCRIPTIONAL ACTIVATOR RHAS-RELATED"/>
    <property type="match status" value="1"/>
</dbReference>
<dbReference type="PROSITE" id="PS01124">
    <property type="entry name" value="HTH_ARAC_FAMILY_2"/>
    <property type="match status" value="1"/>
</dbReference>
<dbReference type="InterPro" id="IPR018062">
    <property type="entry name" value="HTH_AraC-typ_CS"/>
</dbReference>
<dbReference type="InterPro" id="IPR009057">
    <property type="entry name" value="Homeodomain-like_sf"/>
</dbReference>
<evidence type="ECO:0000259" key="4">
    <source>
        <dbReference type="PROSITE" id="PS01124"/>
    </source>
</evidence>
<evidence type="ECO:0000256" key="1">
    <source>
        <dbReference type="ARBA" id="ARBA00023015"/>
    </source>
</evidence>
<dbReference type="SMART" id="SM00342">
    <property type="entry name" value="HTH_ARAC"/>
    <property type="match status" value="1"/>
</dbReference>
<keyword evidence="2" id="KW-0238">DNA-binding</keyword>
<dbReference type="GO" id="GO:0043565">
    <property type="term" value="F:sequence-specific DNA binding"/>
    <property type="evidence" value="ECO:0007669"/>
    <property type="project" value="InterPro"/>
</dbReference>
<evidence type="ECO:0000256" key="2">
    <source>
        <dbReference type="ARBA" id="ARBA00023125"/>
    </source>
</evidence>
<dbReference type="Pfam" id="PF12833">
    <property type="entry name" value="HTH_18"/>
    <property type="match status" value="1"/>
</dbReference>
<proteinExistence type="predicted"/>